<reference evidence="3 4" key="1">
    <citation type="journal article" date="2022" name="bioRxiv">
        <title>Ecology and evolution of chlamydial symbionts of arthropods.</title>
        <authorList>
            <person name="Halter T."/>
            <person name="Koestlbacher S."/>
            <person name="Collingro A."/>
            <person name="Sixt B.S."/>
            <person name="Toenshoff E.R."/>
            <person name="Hendrickx F."/>
            <person name="Kostanjsek R."/>
            <person name="Horn M."/>
        </authorList>
    </citation>
    <scope>NUCLEOTIDE SEQUENCE [LARGE SCALE GENOMIC DNA]</scope>
    <source>
        <strain evidence="3">W744xW776</strain>
    </source>
</reference>
<dbReference type="SMART" id="SM00869">
    <property type="entry name" value="Autotransporter"/>
    <property type="match status" value="1"/>
</dbReference>
<dbReference type="Pfam" id="PF03797">
    <property type="entry name" value="Autotransporter"/>
    <property type="match status" value="1"/>
</dbReference>
<dbReference type="PROSITE" id="PS51208">
    <property type="entry name" value="AUTOTRANSPORTER"/>
    <property type="match status" value="1"/>
</dbReference>
<evidence type="ECO:0000313" key="3">
    <source>
        <dbReference type="EMBL" id="QYF48803.1"/>
    </source>
</evidence>
<keyword evidence="4" id="KW-1185">Reference proteome</keyword>
<dbReference type="InterPro" id="IPR005546">
    <property type="entry name" value="Autotransporte_beta"/>
</dbReference>
<dbReference type="Proteomes" id="UP000826014">
    <property type="component" value="Chromosome"/>
</dbReference>
<dbReference type="RefSeq" id="WP_215216737.1">
    <property type="nucleotide sequence ID" value="NZ_CP075587.1"/>
</dbReference>
<dbReference type="Gene3D" id="2.40.128.130">
    <property type="entry name" value="Autotransporter beta-domain"/>
    <property type="match status" value="1"/>
</dbReference>
<gene>
    <name evidence="3" type="ORF">RHABOEDO_001024</name>
</gene>
<protein>
    <submittedName>
        <fullName evidence="3">Autotransporter beta-domain</fullName>
    </submittedName>
</protein>
<feature type="domain" description="Autotransporter" evidence="2">
    <location>
        <begin position="802"/>
        <end position="1083"/>
    </location>
</feature>
<accession>A0ABX8V713</accession>
<evidence type="ECO:0000259" key="2">
    <source>
        <dbReference type="PROSITE" id="PS51208"/>
    </source>
</evidence>
<dbReference type="SUPFAM" id="SSF103515">
    <property type="entry name" value="Autotransporter"/>
    <property type="match status" value="1"/>
</dbReference>
<dbReference type="SUPFAM" id="SSF51126">
    <property type="entry name" value="Pectin lyase-like"/>
    <property type="match status" value="2"/>
</dbReference>
<evidence type="ECO:0000256" key="1">
    <source>
        <dbReference type="SAM" id="SignalP"/>
    </source>
</evidence>
<sequence>MKKIKMIPNSIIKLLGISCCSWMAWTSINAHSEEKTIDSNIVHTFEAINKETKKPSLTVVFNKTFANSEVMAENTIVIKRPLTFVGSNKAIVIADVILNPTDLLRIEMPERIDLCTFKDIKSIQGNVNLVQGIFSVPVGVVKGIIRNNAQLVLTAEHNQVINEKIVGSGPVTIKGAGSVKLGMRCLSEGGIIFSGEGENPSLIVNTNSVSQQSLTAVNQNDWIVFQQDFDGTYEGFISGAGGLAKDGSGELTLKGNNTNRNSLTRIFSGAISINHPQNLGERGFISFQGGALHITDSLELKNPLIGQVLLVIDEGKTAEVSGSVGDEQMPSSLNIAGKGTIYLKNPNSYQGNTYVDGATLQLESETNLGTNGKLILKQATLKAAPGIAHLDLTRNINLHERAIIHVSDRTINISGIIFSITPQSSLIKKGPGKLAIHGNLSEVNLGIEEGIVHVSPLSGEVEKSFFTGITSHPEIFTKIDDCKNMLRGSPMKMLNDVSIEANAHLKINRNLVHIKNLSGDGRVSLDANSGYLVIESGDFAGPLSAASDYRIVKTGKGELKLSGKNANLLAELLIREGKVQTNLMGGDVFVEEAGIFSGNSSVKNLTNQGRVAPGNSIGTLHVKENFRQDLMGRLEIEVNAQGESDVIKVDNQAILAGHLRILPEPGIYQQGTEYTILEAKTVEGVFDKVENTALDIAVFDVEYNQDNVMLSVTKTMYQLPIDNNMSDISKNLTNLMQDAQFKEGTDAFKIIENIFTVDNKGLEKVYSQMTPVQLGGMTYESYINASGVANSFTNALRRNDRCVDAVSTIWMEPIGHYAHQKHGCGLENYKSYMGGVVVGGHRFANENIVIGGGVGYTDSCLKWGKKTARSHISSFYAGLNGGWVGDFFYANASIIASANTFENTRHLKFAKVDRTIKSKHHGIGLISRVEAGYNLAVTQNICLRPFVDLDSYHVFERPISEKKSAPLHFHRAALTSHEFQGKVAMEATGNFTCNSLCFSPGVLLGWIAQAPIGKADYKVSLNDTGKHLDVKGFQKHKIHQQIAIGANVIASYKTTAISLYYELDFGKNHSLAHQAAASIDLKF</sequence>
<dbReference type="EMBL" id="CP075587">
    <property type="protein sequence ID" value="QYF48803.1"/>
    <property type="molecule type" value="Genomic_DNA"/>
</dbReference>
<dbReference type="InterPro" id="IPR006315">
    <property type="entry name" value="OM_autotransptr_brl_dom"/>
</dbReference>
<dbReference type="NCBIfam" id="TIGR01414">
    <property type="entry name" value="autotrans_barl"/>
    <property type="match status" value="1"/>
</dbReference>
<dbReference type="InterPro" id="IPR036709">
    <property type="entry name" value="Autotransporte_beta_dom_sf"/>
</dbReference>
<organism evidence="3 4">
    <name type="scientific">Candidatus Rhabdochlamydia oedothoracis</name>
    <dbReference type="NCBI Taxonomy" id="2720720"/>
    <lineage>
        <taxon>Bacteria</taxon>
        <taxon>Pseudomonadati</taxon>
        <taxon>Chlamydiota</taxon>
        <taxon>Chlamydiia</taxon>
        <taxon>Parachlamydiales</taxon>
        <taxon>Candidatus Rhabdochlamydiaceae</taxon>
        <taxon>Candidatus Rhabdochlamydia</taxon>
    </lineage>
</organism>
<feature type="signal peptide" evidence="1">
    <location>
        <begin position="1"/>
        <end position="24"/>
    </location>
</feature>
<proteinExistence type="predicted"/>
<feature type="chain" id="PRO_5046602510" evidence="1">
    <location>
        <begin position="25"/>
        <end position="1083"/>
    </location>
</feature>
<keyword evidence="1" id="KW-0732">Signal</keyword>
<dbReference type="InterPro" id="IPR011050">
    <property type="entry name" value="Pectin_lyase_fold/virulence"/>
</dbReference>
<name>A0ABX8V713_9BACT</name>
<evidence type="ECO:0000313" key="4">
    <source>
        <dbReference type="Proteomes" id="UP000826014"/>
    </source>
</evidence>